<name>A0ABT8B8C4_9NEIS</name>
<keyword evidence="3 6" id="KW-1133">Transmembrane helix</keyword>
<evidence type="ECO:0000256" key="1">
    <source>
        <dbReference type="ARBA" id="ARBA00004167"/>
    </source>
</evidence>
<protein>
    <submittedName>
        <fullName evidence="7">TonB family protein</fullName>
    </submittedName>
</protein>
<dbReference type="EMBL" id="JAUFPU010000018">
    <property type="protein sequence ID" value="MDN3578403.1"/>
    <property type="molecule type" value="Genomic_DNA"/>
</dbReference>
<evidence type="ECO:0000313" key="7">
    <source>
        <dbReference type="EMBL" id="MDN3578403.1"/>
    </source>
</evidence>
<keyword evidence="2 6" id="KW-0812">Transmembrane</keyword>
<evidence type="ECO:0000256" key="6">
    <source>
        <dbReference type="SAM" id="Phobius"/>
    </source>
</evidence>
<evidence type="ECO:0000256" key="3">
    <source>
        <dbReference type="ARBA" id="ARBA00022989"/>
    </source>
</evidence>
<reference evidence="7" key="1">
    <citation type="journal article" date="2014" name="Int. J. Syst. Evol. Microbiol.">
        <title>Complete genome of a new Firmicutes species belonging to the dominant human colonic microbiota ('Ruminococcus bicirculans') reveals two chromosomes and a selective capacity to utilize plant glucans.</title>
        <authorList>
            <consortium name="NISC Comparative Sequencing Program"/>
            <person name="Wegmann U."/>
            <person name="Louis P."/>
            <person name="Goesmann A."/>
            <person name="Henrissat B."/>
            <person name="Duncan S.H."/>
            <person name="Flint H.J."/>
        </authorList>
    </citation>
    <scope>NUCLEOTIDE SEQUENCE</scope>
    <source>
        <strain evidence="7">CECT 7703</strain>
    </source>
</reference>
<keyword evidence="8" id="KW-1185">Reference proteome</keyword>
<feature type="compositionally biased region" description="Basic and acidic residues" evidence="5">
    <location>
        <begin position="54"/>
        <end position="70"/>
    </location>
</feature>
<evidence type="ECO:0000313" key="8">
    <source>
        <dbReference type="Proteomes" id="UP001180081"/>
    </source>
</evidence>
<evidence type="ECO:0000256" key="5">
    <source>
        <dbReference type="SAM" id="MobiDB-lite"/>
    </source>
</evidence>
<accession>A0ABT8B8C4</accession>
<feature type="region of interest" description="Disordered" evidence="5">
    <location>
        <begin position="54"/>
        <end position="137"/>
    </location>
</feature>
<feature type="compositionally biased region" description="Basic and acidic residues" evidence="5">
    <location>
        <begin position="93"/>
        <end position="124"/>
    </location>
</feature>
<dbReference type="RefSeq" id="WP_290333747.1">
    <property type="nucleotide sequence ID" value="NZ_JAUFPU010000018.1"/>
</dbReference>
<comment type="caution">
    <text evidence="7">The sequence shown here is derived from an EMBL/GenBank/DDBJ whole genome shotgun (WGS) entry which is preliminary data.</text>
</comment>
<reference evidence="7" key="2">
    <citation type="submission" date="2023-06" db="EMBL/GenBank/DDBJ databases">
        <authorList>
            <person name="Lucena T."/>
            <person name="Sun Q."/>
        </authorList>
    </citation>
    <scope>NUCLEOTIDE SEQUENCE</scope>
    <source>
        <strain evidence="7">CECT 7703</strain>
    </source>
</reference>
<evidence type="ECO:0000256" key="4">
    <source>
        <dbReference type="ARBA" id="ARBA00023136"/>
    </source>
</evidence>
<sequence>MSRSDPREEHRALSFVLAVTMHGVIAALLYFGVQWQTQPAAPVEVELWAGAQEAVREPQTKPQPKPREVTPEPEPEPTPAKPDIQLEPAKPQKKPEKPKPEPKPEPPKPVVEPRKVEPKPEKKPNKVLQELAGKLDKPPVDASVSLNALAARQQAAEAGAKASAMEAYYARVRNLIRRNMNYPDDQAGNPEAEFSVTLLPDMSVLSAELSKSSGNAAFDEAAKRAILRTSQYPTLPAGVDFSSLRKHKLKFRLRDA</sequence>
<dbReference type="Pfam" id="PF13103">
    <property type="entry name" value="TonB_2"/>
    <property type="match status" value="1"/>
</dbReference>
<gene>
    <name evidence="7" type="ORF">QWZ03_16660</name>
</gene>
<dbReference type="Proteomes" id="UP001180081">
    <property type="component" value="Unassembled WGS sequence"/>
</dbReference>
<dbReference type="NCBIfam" id="TIGR01352">
    <property type="entry name" value="tonB_Cterm"/>
    <property type="match status" value="1"/>
</dbReference>
<dbReference type="SUPFAM" id="SSF74653">
    <property type="entry name" value="TolA/TonB C-terminal domain"/>
    <property type="match status" value="1"/>
</dbReference>
<dbReference type="Gene3D" id="3.30.1150.10">
    <property type="match status" value="1"/>
</dbReference>
<dbReference type="PANTHER" id="PTHR33446">
    <property type="entry name" value="PROTEIN TONB-RELATED"/>
    <property type="match status" value="1"/>
</dbReference>
<proteinExistence type="predicted"/>
<feature type="transmembrane region" description="Helical" evidence="6">
    <location>
        <begin position="12"/>
        <end position="33"/>
    </location>
</feature>
<organism evidence="7 8">
    <name type="scientific">Chitinimonas viridis</name>
    <dbReference type="NCBI Taxonomy" id="664880"/>
    <lineage>
        <taxon>Bacteria</taxon>
        <taxon>Pseudomonadati</taxon>
        <taxon>Pseudomonadota</taxon>
        <taxon>Betaproteobacteria</taxon>
        <taxon>Neisseriales</taxon>
        <taxon>Chitinibacteraceae</taxon>
        <taxon>Chitinimonas</taxon>
    </lineage>
</organism>
<evidence type="ECO:0000256" key="2">
    <source>
        <dbReference type="ARBA" id="ARBA00022692"/>
    </source>
</evidence>
<dbReference type="InterPro" id="IPR051045">
    <property type="entry name" value="TonB-dependent_transducer"/>
</dbReference>
<comment type="subcellular location">
    <subcellularLocation>
        <location evidence="1">Membrane</location>
        <topology evidence="1">Single-pass membrane protein</topology>
    </subcellularLocation>
</comment>
<dbReference type="InterPro" id="IPR006260">
    <property type="entry name" value="TonB/TolA_C"/>
</dbReference>
<keyword evidence="4 6" id="KW-0472">Membrane</keyword>
<dbReference type="PANTHER" id="PTHR33446:SF2">
    <property type="entry name" value="PROTEIN TONB"/>
    <property type="match status" value="1"/>
</dbReference>